<reference evidence="2" key="2">
    <citation type="submission" date="2015-01" db="EMBL/GenBank/DDBJ databases">
        <title>Evolutionary Origins and Diversification of the Mycorrhizal Mutualists.</title>
        <authorList>
            <consortium name="DOE Joint Genome Institute"/>
            <consortium name="Mycorrhizal Genomics Consortium"/>
            <person name="Kohler A."/>
            <person name="Kuo A."/>
            <person name="Nagy L.G."/>
            <person name="Floudas D."/>
            <person name="Copeland A."/>
            <person name="Barry K.W."/>
            <person name="Cichocki N."/>
            <person name="Veneault-Fourrey C."/>
            <person name="LaButti K."/>
            <person name="Lindquist E.A."/>
            <person name="Lipzen A."/>
            <person name="Lundell T."/>
            <person name="Morin E."/>
            <person name="Murat C."/>
            <person name="Riley R."/>
            <person name="Ohm R."/>
            <person name="Sun H."/>
            <person name="Tunlid A."/>
            <person name="Henrissat B."/>
            <person name="Grigoriev I.V."/>
            <person name="Hibbett D.S."/>
            <person name="Martin F."/>
        </authorList>
    </citation>
    <scope>NUCLEOTIDE SEQUENCE [LARGE SCALE GENOMIC DNA]</scope>
    <source>
        <strain evidence="2">Marx 270</strain>
    </source>
</reference>
<gene>
    <name evidence="1" type="ORF">M404DRAFT_88540</name>
</gene>
<dbReference type="HOGENOM" id="CLU_000384_22_7_1"/>
<dbReference type="STRING" id="870435.A0A0C3I9L1"/>
<dbReference type="Proteomes" id="UP000054217">
    <property type="component" value="Unassembled WGS sequence"/>
</dbReference>
<dbReference type="AlphaFoldDB" id="A0A0C3I9L1"/>
<feature type="non-terminal residue" evidence="1">
    <location>
        <position position="120"/>
    </location>
</feature>
<feature type="non-terminal residue" evidence="1">
    <location>
        <position position="1"/>
    </location>
</feature>
<evidence type="ECO:0000313" key="1">
    <source>
        <dbReference type="EMBL" id="KIN93792.1"/>
    </source>
</evidence>
<organism evidence="1 2">
    <name type="scientific">Pisolithus tinctorius Marx 270</name>
    <dbReference type="NCBI Taxonomy" id="870435"/>
    <lineage>
        <taxon>Eukaryota</taxon>
        <taxon>Fungi</taxon>
        <taxon>Dikarya</taxon>
        <taxon>Basidiomycota</taxon>
        <taxon>Agaricomycotina</taxon>
        <taxon>Agaricomycetes</taxon>
        <taxon>Agaricomycetidae</taxon>
        <taxon>Boletales</taxon>
        <taxon>Sclerodermatineae</taxon>
        <taxon>Pisolithaceae</taxon>
        <taxon>Pisolithus</taxon>
    </lineage>
</organism>
<reference evidence="1 2" key="1">
    <citation type="submission" date="2014-04" db="EMBL/GenBank/DDBJ databases">
        <authorList>
            <consortium name="DOE Joint Genome Institute"/>
            <person name="Kuo A."/>
            <person name="Kohler A."/>
            <person name="Costa M.D."/>
            <person name="Nagy L.G."/>
            <person name="Floudas D."/>
            <person name="Copeland A."/>
            <person name="Barry K.W."/>
            <person name="Cichocki N."/>
            <person name="Veneault-Fourrey C."/>
            <person name="LaButti K."/>
            <person name="Lindquist E.A."/>
            <person name="Lipzen A."/>
            <person name="Lundell T."/>
            <person name="Morin E."/>
            <person name="Murat C."/>
            <person name="Sun H."/>
            <person name="Tunlid A."/>
            <person name="Henrissat B."/>
            <person name="Grigoriev I.V."/>
            <person name="Hibbett D.S."/>
            <person name="Martin F."/>
            <person name="Nordberg H.P."/>
            <person name="Cantor M.N."/>
            <person name="Hua S.X."/>
        </authorList>
    </citation>
    <scope>NUCLEOTIDE SEQUENCE [LARGE SCALE GENOMIC DNA]</scope>
    <source>
        <strain evidence="1 2">Marx 270</strain>
    </source>
</reference>
<protein>
    <submittedName>
        <fullName evidence="1">Uncharacterized protein</fullName>
    </submittedName>
</protein>
<dbReference type="InParanoid" id="A0A0C3I9L1"/>
<proteinExistence type="predicted"/>
<keyword evidence="2" id="KW-1185">Reference proteome</keyword>
<dbReference type="OrthoDB" id="444848at2759"/>
<name>A0A0C3I9L1_PISTI</name>
<sequence length="120" mass="13610">VLKSCFASAKDFVDRFARSIKDFNFEPGSLVLVRNSCIELELDRKTKLRYLGPMIVIRCTKGGGNYIPYSSSYILAELDGAVSKFRFAAFRLYPYFPQNNARIEVTQLTGVSSQDLDHLE</sequence>
<dbReference type="EMBL" id="KN832135">
    <property type="protein sequence ID" value="KIN93792.1"/>
    <property type="molecule type" value="Genomic_DNA"/>
</dbReference>
<accession>A0A0C3I9L1</accession>
<evidence type="ECO:0000313" key="2">
    <source>
        <dbReference type="Proteomes" id="UP000054217"/>
    </source>
</evidence>